<dbReference type="InterPro" id="IPR015797">
    <property type="entry name" value="NUDIX_hydrolase-like_dom_sf"/>
</dbReference>
<dbReference type="PROSITE" id="PS51462">
    <property type="entry name" value="NUDIX"/>
    <property type="match status" value="1"/>
</dbReference>
<reference evidence="5" key="1">
    <citation type="submission" date="2024-06" db="EMBL/GenBank/DDBJ databases">
        <title>Draft Genome Sequence of Deinococcus sonorensis Type Strain KR-87, a Biofilm Producing Representative of the Genus Deinococcus.</title>
        <authorList>
            <person name="Boren L.S."/>
            <person name="Grosso R.A."/>
            <person name="Hugenberg-Cox A.N."/>
            <person name="Hill J.T.E."/>
            <person name="Albert C.M."/>
            <person name="Tuohy J.M."/>
        </authorList>
    </citation>
    <scope>NUCLEOTIDE SEQUENCE</scope>
    <source>
        <strain evidence="5">KR-87</strain>
    </source>
</reference>
<evidence type="ECO:0000259" key="4">
    <source>
        <dbReference type="PROSITE" id="PS51462"/>
    </source>
</evidence>
<organism evidence="5">
    <name type="scientific">Deinococcus sonorensis KR-87</name>
    <dbReference type="NCBI Taxonomy" id="694439"/>
    <lineage>
        <taxon>Bacteria</taxon>
        <taxon>Thermotogati</taxon>
        <taxon>Deinococcota</taxon>
        <taxon>Deinococci</taxon>
        <taxon>Deinococcales</taxon>
        <taxon>Deinococcaceae</taxon>
        <taxon>Deinococcus</taxon>
    </lineage>
</organism>
<gene>
    <name evidence="5" type="ORF">ABOD76_09415</name>
</gene>
<dbReference type="RefSeq" id="WP_350244579.1">
    <property type="nucleotide sequence ID" value="NZ_CP158299.1"/>
</dbReference>
<dbReference type="PROSITE" id="PS00893">
    <property type="entry name" value="NUDIX_BOX"/>
    <property type="match status" value="1"/>
</dbReference>
<dbReference type="AlphaFoldDB" id="A0AAU7UDE2"/>
<evidence type="ECO:0000256" key="1">
    <source>
        <dbReference type="ARBA" id="ARBA00001946"/>
    </source>
</evidence>
<accession>A0AAU7UDE2</accession>
<evidence type="ECO:0000313" key="5">
    <source>
        <dbReference type="EMBL" id="XBV86509.1"/>
    </source>
</evidence>
<evidence type="ECO:0000256" key="3">
    <source>
        <dbReference type="RuleBase" id="RU003476"/>
    </source>
</evidence>
<dbReference type="GO" id="GO:0016787">
    <property type="term" value="F:hydrolase activity"/>
    <property type="evidence" value="ECO:0007669"/>
    <property type="project" value="UniProtKB-KW"/>
</dbReference>
<dbReference type="PANTHER" id="PTHR43046:SF14">
    <property type="entry name" value="MUTT_NUDIX FAMILY PROTEIN"/>
    <property type="match status" value="1"/>
</dbReference>
<dbReference type="Gene3D" id="3.90.79.10">
    <property type="entry name" value="Nucleoside Triphosphate Pyrophosphohydrolase"/>
    <property type="match status" value="1"/>
</dbReference>
<sequence length="155" mass="17388">MQYDERWHLDAPARASGVVILNDRQEVLLVQERKPGLEGLWHLPSGSVEADETADQTAVREAHEETGLQVRLTRFLNAYVGRMPSGALIVRTAWLAEATGGTLKPVFDQEIADARWFSRAEVEQLSASRRLRMHHTRLFLEDAYRLTGAAPAPIS</sequence>
<keyword evidence="2 3" id="KW-0378">Hydrolase</keyword>
<protein>
    <submittedName>
        <fullName evidence="5">NUDIX domain-containing protein</fullName>
    </submittedName>
</protein>
<comment type="cofactor">
    <cofactor evidence="1">
        <name>Mg(2+)</name>
        <dbReference type="ChEBI" id="CHEBI:18420"/>
    </cofactor>
</comment>
<proteinExistence type="inferred from homology"/>
<dbReference type="InterPro" id="IPR020476">
    <property type="entry name" value="Nudix_hydrolase"/>
</dbReference>
<dbReference type="PANTHER" id="PTHR43046">
    <property type="entry name" value="GDP-MANNOSE MANNOSYL HYDROLASE"/>
    <property type="match status" value="1"/>
</dbReference>
<dbReference type="EMBL" id="CP158299">
    <property type="protein sequence ID" value="XBV86509.1"/>
    <property type="molecule type" value="Genomic_DNA"/>
</dbReference>
<name>A0AAU7UDE2_9DEIO</name>
<feature type="domain" description="Nudix hydrolase" evidence="4">
    <location>
        <begin position="11"/>
        <end position="145"/>
    </location>
</feature>
<dbReference type="InterPro" id="IPR020084">
    <property type="entry name" value="NUDIX_hydrolase_CS"/>
</dbReference>
<evidence type="ECO:0000256" key="2">
    <source>
        <dbReference type="ARBA" id="ARBA00022801"/>
    </source>
</evidence>
<dbReference type="KEGG" id="dsc:ABOD76_09415"/>
<dbReference type="InterPro" id="IPR000086">
    <property type="entry name" value="NUDIX_hydrolase_dom"/>
</dbReference>
<dbReference type="PRINTS" id="PR00502">
    <property type="entry name" value="NUDIXFAMILY"/>
</dbReference>
<comment type="similarity">
    <text evidence="3">Belongs to the Nudix hydrolase family.</text>
</comment>
<dbReference type="SUPFAM" id="SSF55811">
    <property type="entry name" value="Nudix"/>
    <property type="match status" value="1"/>
</dbReference>
<dbReference type="Pfam" id="PF00293">
    <property type="entry name" value="NUDIX"/>
    <property type="match status" value="1"/>
</dbReference>